<name>A0AB73MLF7_MYCCH</name>
<dbReference type="GO" id="GO:0016709">
    <property type="term" value="F:oxidoreductase activity, acting on paired donors, with incorporation or reduction of molecular oxygen, NAD(P)H as one donor, and incorporation of one atom of oxygen"/>
    <property type="evidence" value="ECO:0007669"/>
    <property type="project" value="UniProtKB-ARBA"/>
</dbReference>
<dbReference type="AlphaFoldDB" id="A0AB73MLF7"/>
<dbReference type="InterPro" id="IPR050775">
    <property type="entry name" value="FAD-binding_Monooxygenases"/>
</dbReference>
<dbReference type="Pfam" id="PF13738">
    <property type="entry name" value="Pyr_redox_3"/>
    <property type="match status" value="1"/>
</dbReference>
<evidence type="ECO:0000256" key="7">
    <source>
        <dbReference type="ARBA" id="ARBA00023033"/>
    </source>
</evidence>
<keyword evidence="4" id="KW-0274">FAD</keyword>
<evidence type="ECO:0000256" key="2">
    <source>
        <dbReference type="ARBA" id="ARBA00010139"/>
    </source>
</evidence>
<reference evidence="9 10" key="1">
    <citation type="submission" date="2016-10" db="EMBL/GenBank/DDBJ databases">
        <title>Evaluation of Human, Animal and Environmental Mycobacterium chelonae Isolates by Core Genome Phylogenomic Analysis, Targeted Gene Comparison, and Anti-microbial Susceptibility Patterns: A Tale of Mistaken Identities.</title>
        <authorList>
            <person name="Fogelson S.B."/>
            <person name="Camus A.C."/>
            <person name="Lorenz W."/>
            <person name="Vasireddy R."/>
            <person name="Vasireddy S."/>
            <person name="Smith T."/>
            <person name="Brown-Elliott B.A."/>
            <person name="Wallace R.J.Jr."/>
            <person name="Hasan N.A."/>
            <person name="Reischl U."/>
            <person name="Sanchez S."/>
        </authorList>
    </citation>
    <scope>NUCLEOTIDE SEQUENCE [LARGE SCALE GENOMIC DNA]</scope>
    <source>
        <strain evidence="9 10">42895</strain>
    </source>
</reference>
<evidence type="ECO:0000256" key="4">
    <source>
        <dbReference type="ARBA" id="ARBA00022827"/>
    </source>
</evidence>
<accession>A0AB73MLF7</accession>
<keyword evidence="6" id="KW-0560">Oxidoreductase</keyword>
<evidence type="ECO:0000256" key="8">
    <source>
        <dbReference type="SAM" id="MobiDB-lite"/>
    </source>
</evidence>
<evidence type="ECO:0000313" key="9">
    <source>
        <dbReference type="EMBL" id="OHT55392.1"/>
    </source>
</evidence>
<gene>
    <name evidence="9" type="ORF">BKG62_04395</name>
</gene>
<protein>
    <submittedName>
        <fullName evidence="9">Monooxygenase</fullName>
    </submittedName>
</protein>
<feature type="region of interest" description="Disordered" evidence="8">
    <location>
        <begin position="1"/>
        <end position="23"/>
    </location>
</feature>
<dbReference type="Gene3D" id="3.50.50.60">
    <property type="entry name" value="FAD/NAD(P)-binding domain"/>
    <property type="match status" value="2"/>
</dbReference>
<evidence type="ECO:0000313" key="10">
    <source>
        <dbReference type="Proteomes" id="UP000180113"/>
    </source>
</evidence>
<keyword evidence="3" id="KW-0285">Flavoprotein</keyword>
<comment type="similarity">
    <text evidence="2">Belongs to the FAD-binding monooxygenase family.</text>
</comment>
<evidence type="ECO:0000256" key="5">
    <source>
        <dbReference type="ARBA" id="ARBA00022857"/>
    </source>
</evidence>
<dbReference type="RefSeq" id="WP_070930331.1">
    <property type="nucleotide sequence ID" value="NZ_JAPDRD010000001.1"/>
</dbReference>
<dbReference type="PANTHER" id="PTHR43098">
    <property type="entry name" value="L-ORNITHINE N(5)-MONOOXYGENASE-RELATED"/>
    <property type="match status" value="1"/>
</dbReference>
<comment type="cofactor">
    <cofactor evidence="1">
        <name>FAD</name>
        <dbReference type="ChEBI" id="CHEBI:57692"/>
    </cofactor>
</comment>
<dbReference type="EMBL" id="MLHW01000001">
    <property type="protein sequence ID" value="OHT55392.1"/>
    <property type="molecule type" value="Genomic_DNA"/>
</dbReference>
<dbReference type="PANTHER" id="PTHR43098:SF3">
    <property type="entry name" value="L-ORNITHINE N(5)-MONOOXYGENASE-RELATED"/>
    <property type="match status" value="1"/>
</dbReference>
<feature type="compositionally biased region" description="Polar residues" evidence="8">
    <location>
        <begin position="1"/>
        <end position="19"/>
    </location>
</feature>
<evidence type="ECO:0000256" key="3">
    <source>
        <dbReference type="ARBA" id="ARBA00022630"/>
    </source>
</evidence>
<keyword evidence="5" id="KW-0521">NADP</keyword>
<sequence>MTTAVDNDGLATTTRSSAQPVAKRPRPDHLIIIIGAGFSGIGTAIALQNNGFRDVLLIDEADGVGGTWHWNTYPGIAVDIPSFSYQFSFEKQRDWSRSYAPGRELKAYAEHCVKKYVLAEKIRFNTTVTGAVFDEQECLWTVSTASGEQLTARFLINACGVLTRPVYPEIDGIEDFEGQTMHTARWDHTQNLAGKRVGIIGTGASAVQIIPAIAPEVEHLTVFQRTPIWCLPKPDFSLRGSISRLITRLPGGLQATRLASQAFVEATFPIPAHYHGAIPGMSPVVESLARRFLHSQVRDPETRDKLTPRYGLGCKRPSFHNGYLATFNRDNVTLETGPIVRVGAHTVHVSGGAEHELDVLILATGFKVMDPGNMPTYDLTGRDGITQQAYWDTHRLHAYEGVSVPGFPNHFSIMGPYGYNGSSYFALIEAQSTHIARCLLRARKLDANYVEVTQRANDRFFAEMLRRRRRQVFWQDSCAHSNSYYFDKNGDAPLRPTTTLESAWRSRTFNLDDYRFGSAAPGVAEG</sequence>
<keyword evidence="7 9" id="KW-0503">Monooxygenase</keyword>
<proteinExistence type="inferred from homology"/>
<evidence type="ECO:0000256" key="6">
    <source>
        <dbReference type="ARBA" id="ARBA00023002"/>
    </source>
</evidence>
<comment type="caution">
    <text evidence="9">The sequence shown here is derived from an EMBL/GenBank/DDBJ whole genome shotgun (WGS) entry which is preliminary data.</text>
</comment>
<evidence type="ECO:0000256" key="1">
    <source>
        <dbReference type="ARBA" id="ARBA00001974"/>
    </source>
</evidence>
<dbReference type="InterPro" id="IPR036188">
    <property type="entry name" value="FAD/NAD-bd_sf"/>
</dbReference>
<dbReference type="Proteomes" id="UP000180113">
    <property type="component" value="Unassembled WGS sequence"/>
</dbReference>
<dbReference type="SUPFAM" id="SSF51905">
    <property type="entry name" value="FAD/NAD(P)-binding domain"/>
    <property type="match status" value="1"/>
</dbReference>
<organism evidence="9 10">
    <name type="scientific">Mycobacteroides chelonae</name>
    <name type="common">Mycobacterium chelonae</name>
    <dbReference type="NCBI Taxonomy" id="1774"/>
    <lineage>
        <taxon>Bacteria</taxon>
        <taxon>Bacillati</taxon>
        <taxon>Actinomycetota</taxon>
        <taxon>Actinomycetes</taxon>
        <taxon>Mycobacteriales</taxon>
        <taxon>Mycobacteriaceae</taxon>
        <taxon>Mycobacteroides</taxon>
    </lineage>
</organism>